<dbReference type="Proteomes" id="UP000002051">
    <property type="component" value="Chromosome 8"/>
</dbReference>
<dbReference type="GO" id="GO:0005840">
    <property type="term" value="C:ribosome"/>
    <property type="evidence" value="ECO:0007669"/>
    <property type="project" value="UniProtKB-KW"/>
</dbReference>
<dbReference type="Pfam" id="PF07891">
    <property type="entry name" value="DUF1666"/>
    <property type="match status" value="1"/>
</dbReference>
<dbReference type="PANTHER" id="PTHR46741:SF4">
    <property type="entry name" value="FINGER FYVE DOMAIN PROTEIN, PUTATIVE (DUF1666)-RELATED"/>
    <property type="match status" value="1"/>
</dbReference>
<dbReference type="HOGENOM" id="CLU_3109488_0_0_1"/>
<name>A0A072TQE3_MEDTR</name>
<protein>
    <submittedName>
        <fullName evidence="1">60S ribosomal protein L34, putative</fullName>
    </submittedName>
</protein>
<evidence type="ECO:0000313" key="3">
    <source>
        <dbReference type="Proteomes" id="UP000002051"/>
    </source>
</evidence>
<organism evidence="1 3">
    <name type="scientific">Medicago truncatula</name>
    <name type="common">Barrel medic</name>
    <name type="synonym">Medicago tribuloides</name>
    <dbReference type="NCBI Taxonomy" id="3880"/>
    <lineage>
        <taxon>Eukaryota</taxon>
        <taxon>Viridiplantae</taxon>
        <taxon>Streptophyta</taxon>
        <taxon>Embryophyta</taxon>
        <taxon>Tracheophyta</taxon>
        <taxon>Spermatophyta</taxon>
        <taxon>Magnoliopsida</taxon>
        <taxon>eudicotyledons</taxon>
        <taxon>Gunneridae</taxon>
        <taxon>Pentapetalae</taxon>
        <taxon>rosids</taxon>
        <taxon>fabids</taxon>
        <taxon>Fabales</taxon>
        <taxon>Fabaceae</taxon>
        <taxon>Papilionoideae</taxon>
        <taxon>50 kb inversion clade</taxon>
        <taxon>NPAAA clade</taxon>
        <taxon>Hologalegina</taxon>
        <taxon>IRL clade</taxon>
        <taxon>Trifolieae</taxon>
        <taxon>Medicago</taxon>
    </lineage>
</organism>
<dbReference type="AlphaFoldDB" id="A0A072TQE3"/>
<evidence type="ECO:0000313" key="1">
    <source>
        <dbReference type="EMBL" id="KEH19729.1"/>
    </source>
</evidence>
<gene>
    <name evidence="1" type="ordered locus">MTR_8g467400</name>
</gene>
<dbReference type="InterPro" id="IPR012870">
    <property type="entry name" value="DUF1666"/>
</dbReference>
<sequence>MAQVGLRLISKVINMKKLRKDHLIWCSEKLKQMKFVDRKIKMEYSILLFPC</sequence>
<keyword evidence="3" id="KW-1185">Reference proteome</keyword>
<reference evidence="2" key="3">
    <citation type="submission" date="2015-04" db="UniProtKB">
        <authorList>
            <consortium name="EnsemblPlants"/>
        </authorList>
    </citation>
    <scope>IDENTIFICATION</scope>
    <source>
        <strain evidence="2">cv. Jemalong A17</strain>
    </source>
</reference>
<accession>A0A072TQE3</accession>
<reference evidence="1 3" key="1">
    <citation type="journal article" date="2011" name="Nature">
        <title>The Medicago genome provides insight into the evolution of rhizobial symbioses.</title>
        <authorList>
            <person name="Young N.D."/>
            <person name="Debelle F."/>
            <person name="Oldroyd G.E."/>
            <person name="Geurts R."/>
            <person name="Cannon S.B."/>
            <person name="Udvardi M.K."/>
            <person name="Benedito V.A."/>
            <person name="Mayer K.F."/>
            <person name="Gouzy J."/>
            <person name="Schoof H."/>
            <person name="Van de Peer Y."/>
            <person name="Proost S."/>
            <person name="Cook D.R."/>
            <person name="Meyers B.C."/>
            <person name="Spannagl M."/>
            <person name="Cheung F."/>
            <person name="De Mita S."/>
            <person name="Krishnakumar V."/>
            <person name="Gundlach H."/>
            <person name="Zhou S."/>
            <person name="Mudge J."/>
            <person name="Bharti A.K."/>
            <person name="Murray J.D."/>
            <person name="Naoumkina M.A."/>
            <person name="Rosen B."/>
            <person name="Silverstein K.A."/>
            <person name="Tang H."/>
            <person name="Rombauts S."/>
            <person name="Zhao P.X."/>
            <person name="Zhou P."/>
            <person name="Barbe V."/>
            <person name="Bardou P."/>
            <person name="Bechner M."/>
            <person name="Bellec A."/>
            <person name="Berger A."/>
            <person name="Berges H."/>
            <person name="Bidwell S."/>
            <person name="Bisseling T."/>
            <person name="Choisne N."/>
            <person name="Couloux A."/>
            <person name="Denny R."/>
            <person name="Deshpande S."/>
            <person name="Dai X."/>
            <person name="Doyle J.J."/>
            <person name="Dudez A.M."/>
            <person name="Farmer A.D."/>
            <person name="Fouteau S."/>
            <person name="Franken C."/>
            <person name="Gibelin C."/>
            <person name="Gish J."/>
            <person name="Goldstein S."/>
            <person name="Gonzalez A.J."/>
            <person name="Green P.J."/>
            <person name="Hallab A."/>
            <person name="Hartog M."/>
            <person name="Hua A."/>
            <person name="Humphray S.J."/>
            <person name="Jeong D.H."/>
            <person name="Jing Y."/>
            <person name="Jocker A."/>
            <person name="Kenton S.M."/>
            <person name="Kim D.J."/>
            <person name="Klee K."/>
            <person name="Lai H."/>
            <person name="Lang C."/>
            <person name="Lin S."/>
            <person name="Macmil S.L."/>
            <person name="Magdelenat G."/>
            <person name="Matthews L."/>
            <person name="McCorrison J."/>
            <person name="Monaghan E.L."/>
            <person name="Mun J.H."/>
            <person name="Najar F.Z."/>
            <person name="Nicholson C."/>
            <person name="Noirot C."/>
            <person name="O'Bleness M."/>
            <person name="Paule C.R."/>
            <person name="Poulain J."/>
            <person name="Prion F."/>
            <person name="Qin B."/>
            <person name="Qu C."/>
            <person name="Retzel E.F."/>
            <person name="Riddle C."/>
            <person name="Sallet E."/>
            <person name="Samain S."/>
            <person name="Samson N."/>
            <person name="Sanders I."/>
            <person name="Saurat O."/>
            <person name="Scarpelli C."/>
            <person name="Schiex T."/>
            <person name="Segurens B."/>
            <person name="Severin A.J."/>
            <person name="Sherrier D.J."/>
            <person name="Shi R."/>
            <person name="Sims S."/>
            <person name="Singer S.R."/>
            <person name="Sinharoy S."/>
            <person name="Sterck L."/>
            <person name="Viollet A."/>
            <person name="Wang B.B."/>
            <person name="Wang K."/>
            <person name="Wang M."/>
            <person name="Wang X."/>
            <person name="Warfsmann J."/>
            <person name="Weissenbach J."/>
            <person name="White D.D."/>
            <person name="White J.D."/>
            <person name="Wiley G.B."/>
            <person name="Wincker P."/>
            <person name="Xing Y."/>
            <person name="Yang L."/>
            <person name="Yao Z."/>
            <person name="Ying F."/>
            <person name="Zhai J."/>
            <person name="Zhou L."/>
            <person name="Zuber A."/>
            <person name="Denarie J."/>
            <person name="Dixon R.A."/>
            <person name="May G.D."/>
            <person name="Schwartz D.C."/>
            <person name="Rogers J."/>
            <person name="Quetier F."/>
            <person name="Town C.D."/>
            <person name="Roe B.A."/>
        </authorList>
    </citation>
    <scope>NUCLEOTIDE SEQUENCE [LARGE SCALE GENOMIC DNA]</scope>
    <source>
        <strain evidence="1">A17</strain>
        <strain evidence="2 3">cv. Jemalong A17</strain>
    </source>
</reference>
<dbReference type="EMBL" id="CM001224">
    <property type="protein sequence ID" value="KEH19729.1"/>
    <property type="molecule type" value="Genomic_DNA"/>
</dbReference>
<keyword evidence="1" id="KW-0689">Ribosomal protein</keyword>
<dbReference type="EnsemblPlants" id="KEH19729">
    <property type="protein sequence ID" value="KEH19729"/>
    <property type="gene ID" value="MTR_8g467400"/>
</dbReference>
<reference evidence="1 3" key="2">
    <citation type="journal article" date="2014" name="BMC Genomics">
        <title>An improved genome release (version Mt4.0) for the model legume Medicago truncatula.</title>
        <authorList>
            <person name="Tang H."/>
            <person name="Krishnakumar V."/>
            <person name="Bidwell S."/>
            <person name="Rosen B."/>
            <person name="Chan A."/>
            <person name="Zhou S."/>
            <person name="Gentzbittel L."/>
            <person name="Childs K.L."/>
            <person name="Yandell M."/>
            <person name="Gundlach H."/>
            <person name="Mayer K.F."/>
            <person name="Schwartz D.C."/>
            <person name="Town C.D."/>
        </authorList>
    </citation>
    <scope>GENOME REANNOTATION</scope>
    <source>
        <strain evidence="1">A17</strain>
        <strain evidence="2 3">cv. Jemalong A17</strain>
    </source>
</reference>
<proteinExistence type="predicted"/>
<keyword evidence="1" id="KW-0687">Ribonucleoprotein</keyword>
<dbReference type="STRING" id="3880.A0A072TQE3"/>
<dbReference type="PANTHER" id="PTHR46741">
    <property type="entry name" value="OS09G0413600 PROTEIN"/>
    <property type="match status" value="1"/>
</dbReference>
<evidence type="ECO:0000313" key="2">
    <source>
        <dbReference type="EnsemblPlants" id="KEH19729"/>
    </source>
</evidence>